<dbReference type="SMART" id="SM00138">
    <property type="entry name" value="MeTrc"/>
    <property type="match status" value="1"/>
</dbReference>
<dbReference type="Pfam" id="PF01339">
    <property type="entry name" value="CheB_methylest"/>
    <property type="match status" value="1"/>
</dbReference>
<protein>
    <recommendedName>
        <fullName evidence="2">histidine kinase</fullName>
        <ecNumber evidence="2">2.7.13.3</ecNumber>
    </recommendedName>
</protein>
<feature type="domain" description="PAS" evidence="7">
    <location>
        <begin position="983"/>
        <end position="1026"/>
    </location>
</feature>
<feature type="domain" description="PAC" evidence="8">
    <location>
        <begin position="1053"/>
        <end position="1105"/>
    </location>
</feature>
<dbReference type="Gene3D" id="3.40.50.180">
    <property type="entry name" value="Methylesterase CheB, C-terminal domain"/>
    <property type="match status" value="1"/>
</dbReference>
<dbReference type="NCBIfam" id="TIGR00229">
    <property type="entry name" value="sensory_box"/>
    <property type="match status" value="2"/>
</dbReference>
<dbReference type="PANTHER" id="PTHR24422:SF27">
    <property type="entry name" value="PROTEIN-GLUTAMATE O-METHYLTRANSFERASE"/>
    <property type="match status" value="1"/>
</dbReference>
<dbReference type="InterPro" id="IPR035909">
    <property type="entry name" value="CheB_C"/>
</dbReference>
<dbReference type="SMART" id="SM00388">
    <property type="entry name" value="HisKA"/>
    <property type="match status" value="1"/>
</dbReference>
<dbReference type="EMBL" id="AP024355">
    <property type="protein sequence ID" value="BCR06517.1"/>
    <property type="molecule type" value="Genomic_DNA"/>
</dbReference>
<evidence type="ECO:0000313" key="11">
    <source>
        <dbReference type="EMBL" id="BCR06517.1"/>
    </source>
</evidence>
<accession>A0ABM8I1B6</accession>
<evidence type="ECO:0000259" key="6">
    <source>
        <dbReference type="PROSITE" id="PS50109"/>
    </source>
</evidence>
<dbReference type="InterPro" id="IPR005467">
    <property type="entry name" value="His_kinase_dom"/>
</dbReference>
<dbReference type="SUPFAM" id="SSF52738">
    <property type="entry name" value="Methylesterase CheB, C-terminal domain"/>
    <property type="match status" value="1"/>
</dbReference>
<dbReference type="EC" id="2.7.13.3" evidence="2"/>
<dbReference type="Pfam" id="PF01739">
    <property type="entry name" value="CheR"/>
    <property type="match status" value="1"/>
</dbReference>
<dbReference type="SUPFAM" id="SSF47384">
    <property type="entry name" value="Homodimeric domain of signal transducing histidine kinase"/>
    <property type="match status" value="1"/>
</dbReference>
<keyword evidence="4" id="KW-0175">Coiled coil</keyword>
<feature type="coiled-coil region" evidence="4">
    <location>
        <begin position="670"/>
        <end position="771"/>
    </location>
</feature>
<gene>
    <name evidence="11" type="ORF">DESUT3_35860</name>
</gene>
<dbReference type="Pfam" id="PF13426">
    <property type="entry name" value="PAS_9"/>
    <property type="match status" value="1"/>
</dbReference>
<dbReference type="PROSITE" id="PS50109">
    <property type="entry name" value="HIS_KIN"/>
    <property type="match status" value="1"/>
</dbReference>
<dbReference type="Gene3D" id="3.30.450.20">
    <property type="entry name" value="PAS domain"/>
    <property type="match status" value="3"/>
</dbReference>
<dbReference type="InterPro" id="IPR003661">
    <property type="entry name" value="HisK_dim/P_dom"/>
</dbReference>
<dbReference type="Proteomes" id="UP001319827">
    <property type="component" value="Chromosome"/>
</dbReference>
<dbReference type="SUPFAM" id="SSF55874">
    <property type="entry name" value="ATPase domain of HSP90 chaperone/DNA topoisomerase II/histidine kinase"/>
    <property type="match status" value="1"/>
</dbReference>
<dbReference type="SUPFAM" id="SSF47757">
    <property type="entry name" value="Chemotaxis receptor methyltransferase CheR, N-terminal domain"/>
    <property type="match status" value="1"/>
</dbReference>
<feature type="domain" description="CheB-type methylesterase" evidence="9">
    <location>
        <begin position="28"/>
        <end position="217"/>
    </location>
</feature>
<sequence length="1354" mass="150319">MSQYQDSPMGPAVEPGAGHSPAAPQEAPRKPCLIVGIAAAAGGLAALEQLFTALPADCGLTIVLAALPPSPTPVQLVELLGRCTPMPIVLAEEDMRLQPDRVHVLAAGDGLVVNEDGFRVETGAPGGAGPHPLDHFFRALAREAGDRALAVILSGIGNDGAEGVKAVREAGGTVLVQEPGSALNPALPRSAAATGEASLILPPEQLAGKLAELARQACPLPAKACRRAPFEEDLAAIFAIVKARTGHDFSSYKRSTVIRRIERRMAVNDVAGIKKYIILLETSAQEPRALCQEILIGVTSFFRDPEAFEVLRREIIPRLFANRDTEEPVRIWHACCATGEEVYSTAILICEFLKEQRLAARVQFFATDIDETSIAQARAGQYADESVQSIGENRLREFFTRVDGRWQVAKQLREMIVFAHHSLIKDPPFSRLDLLVCRNFLIYLNPEMQKRLTTLFHQVLKPKGLLFLGAAETTGRTPQLFAPLDKKWKIFERLDGTRKEEVVFPFATPARRFNRSGLAPRAAQPGEPDPGRMAERLLIERYSPPCVVVNEKYELVHVSSRAGRLLEVPVGEPTRDLLQMAREELRPALRAAIYKAFSEKQQVAFRGVKIPLGTEQQAINVLVEPLKTTPPAEPLVVVVFEPAPRPAEHSEGPGSAAQGTEREHSKDLLIRQLEEQLRITHEQLVAVTEQLESSNEGFMSANEELMSINEEYQSANEELQSTNEELETSKEELQALNEEMATVNAELQGKVEELDRVNSDLENLLASSEIATIFLDPQLTIRRFSPAMAQLFNLIPADVGRPFRHLVGAIDWGALPQDVDSVLESLEPVEREVAAPGERRHYLMRVLPYRNSQGETEGVVVTLVDISEHKRAEEQIYSTALFPEENPYPILRVSRDGLLRYANRAAGELLGLWGCSVGGQVPEPVRRELAAALESGTSRELEVRCKERDLSFVLVPIGARDYVNLYGRDFTERNRAEEALREREQRYRNLFHHNHAVMLLIDPQGGAIIDANQAACSYYGYTLQQITALKITDINTLPPEQVRSQMEKAEAKQRRHFFFQHRLADGRIRDVEVFSGPIAIDGRELLYSIVHDITERKQAERALQQAHAELEDKVSERTAELREKDQLLLQQSRQAAMGEMINNIAHQWRQPLNALGLIIQSLPMLSEAGQNSQDHLESTTEKAMGIILDMSQTIDDFRNYFKPEREKVAFHLSDPVSRTVHLVLESFKDLKIAIEVETAQDPLVNGYPNEFAQVLLNILMNARDAIVERRVDAAKISIKITSENGRASIRIADNAGGIPEDILGKIFDPYFSTKSPDHGSGIGLFMSKNIIEKNMGGRLLARNSGSGAEFTIEV</sequence>
<dbReference type="InterPro" id="IPR000700">
    <property type="entry name" value="PAS-assoc_C"/>
</dbReference>
<dbReference type="InterPro" id="IPR022642">
    <property type="entry name" value="CheR_C"/>
</dbReference>
<dbReference type="PROSITE" id="PS50113">
    <property type="entry name" value="PAC"/>
    <property type="match status" value="2"/>
</dbReference>
<dbReference type="InterPro" id="IPR029063">
    <property type="entry name" value="SAM-dependent_MTases_sf"/>
</dbReference>
<keyword evidence="12" id="KW-1185">Reference proteome</keyword>
<dbReference type="InterPro" id="IPR000014">
    <property type="entry name" value="PAS"/>
</dbReference>
<dbReference type="InterPro" id="IPR000673">
    <property type="entry name" value="Sig_transdc_resp-reg_Me-estase"/>
</dbReference>
<dbReference type="SMART" id="SM00387">
    <property type="entry name" value="HATPase_c"/>
    <property type="match status" value="1"/>
</dbReference>
<dbReference type="Pfam" id="PF13596">
    <property type="entry name" value="PAS_10"/>
    <property type="match status" value="1"/>
</dbReference>
<dbReference type="PROSITE" id="PS50123">
    <property type="entry name" value="CHER"/>
    <property type="match status" value="1"/>
</dbReference>
<dbReference type="CDD" id="cd00130">
    <property type="entry name" value="PAS"/>
    <property type="match status" value="2"/>
</dbReference>
<evidence type="ECO:0000256" key="5">
    <source>
        <dbReference type="SAM" id="MobiDB-lite"/>
    </source>
</evidence>
<dbReference type="Pfam" id="PF03705">
    <property type="entry name" value="CheR_N"/>
    <property type="match status" value="1"/>
</dbReference>
<dbReference type="SMART" id="SM00091">
    <property type="entry name" value="PAS"/>
    <property type="match status" value="4"/>
</dbReference>
<dbReference type="CDD" id="cd16434">
    <property type="entry name" value="CheB-CheR_fusion"/>
    <property type="match status" value="1"/>
</dbReference>
<proteinExistence type="predicted"/>
<dbReference type="PANTHER" id="PTHR24422">
    <property type="entry name" value="CHEMOTAXIS PROTEIN METHYLTRANSFERASE"/>
    <property type="match status" value="1"/>
</dbReference>
<dbReference type="InterPro" id="IPR035965">
    <property type="entry name" value="PAS-like_dom_sf"/>
</dbReference>
<feature type="region of interest" description="Disordered" evidence="5">
    <location>
        <begin position="645"/>
        <end position="664"/>
    </location>
</feature>
<evidence type="ECO:0000256" key="2">
    <source>
        <dbReference type="ARBA" id="ARBA00012438"/>
    </source>
</evidence>
<feature type="domain" description="PAC" evidence="8">
    <location>
        <begin position="824"/>
        <end position="878"/>
    </location>
</feature>
<dbReference type="InterPro" id="IPR000780">
    <property type="entry name" value="CheR_MeTrfase"/>
</dbReference>
<evidence type="ECO:0000259" key="9">
    <source>
        <dbReference type="PROSITE" id="PS50122"/>
    </source>
</evidence>
<evidence type="ECO:0000259" key="8">
    <source>
        <dbReference type="PROSITE" id="PS50113"/>
    </source>
</evidence>
<evidence type="ECO:0000256" key="3">
    <source>
        <dbReference type="PROSITE-ProRule" id="PRU00050"/>
    </source>
</evidence>
<evidence type="ECO:0000313" key="12">
    <source>
        <dbReference type="Proteomes" id="UP001319827"/>
    </source>
</evidence>
<comment type="catalytic activity">
    <reaction evidence="1">
        <text>ATP + protein L-histidine = ADP + protein N-phospho-L-histidine.</text>
        <dbReference type="EC" id="2.7.13.3"/>
    </reaction>
</comment>
<dbReference type="InterPro" id="IPR022641">
    <property type="entry name" value="CheR_N"/>
</dbReference>
<organism evidence="11 12">
    <name type="scientific">Desulfuromonas versatilis</name>
    <dbReference type="NCBI Taxonomy" id="2802975"/>
    <lineage>
        <taxon>Bacteria</taxon>
        <taxon>Pseudomonadati</taxon>
        <taxon>Thermodesulfobacteriota</taxon>
        <taxon>Desulfuromonadia</taxon>
        <taxon>Desulfuromonadales</taxon>
        <taxon>Desulfuromonadaceae</taxon>
        <taxon>Desulfuromonas</taxon>
    </lineage>
</organism>
<evidence type="ECO:0000259" key="10">
    <source>
        <dbReference type="PROSITE" id="PS50123"/>
    </source>
</evidence>
<dbReference type="PROSITE" id="PS50122">
    <property type="entry name" value="CHEB"/>
    <property type="match status" value="1"/>
</dbReference>
<dbReference type="InterPro" id="IPR036890">
    <property type="entry name" value="HATPase_C_sf"/>
</dbReference>
<name>A0ABM8I1B6_9BACT</name>
<dbReference type="Gene3D" id="1.10.287.130">
    <property type="match status" value="1"/>
</dbReference>
<reference evidence="11 12" key="1">
    <citation type="journal article" date="2016" name="C (Basel)">
        <title>Selective Growth of and Electricity Production by Marine Exoelectrogenic Bacteria in Self-Aggregated Hydrogel of Microbially Reduced Graphene Oxide.</title>
        <authorList>
            <person name="Yoshida N."/>
            <person name="Goto Y."/>
            <person name="Miyata Y."/>
        </authorList>
    </citation>
    <scope>NUCLEOTIDE SEQUENCE [LARGE SCALE GENOMIC DNA]</scope>
    <source>
        <strain evidence="11 12">NIT-T3</strain>
    </source>
</reference>
<dbReference type="Pfam" id="PF02518">
    <property type="entry name" value="HATPase_c"/>
    <property type="match status" value="1"/>
</dbReference>
<dbReference type="Gene3D" id="3.40.50.150">
    <property type="entry name" value="Vaccinia Virus protein VP39"/>
    <property type="match status" value="1"/>
</dbReference>
<dbReference type="PROSITE" id="PS50112">
    <property type="entry name" value="PAS"/>
    <property type="match status" value="1"/>
</dbReference>
<reference evidence="11 12" key="2">
    <citation type="journal article" date="2021" name="Int. J. Syst. Evol. Microbiol.">
        <title>Isolation and Polyphasic Characterization of Desulfuromonas versatilis sp. Nov., an Electrogenic Bacteria Capable of Versatile Metabolism Isolated from a Graphene Oxide-Reducing Enrichment Culture.</title>
        <authorList>
            <person name="Xie L."/>
            <person name="Yoshida N."/>
            <person name="Ishii S."/>
            <person name="Meng L."/>
        </authorList>
    </citation>
    <scope>NUCLEOTIDE SEQUENCE [LARGE SCALE GENOMIC DNA]</scope>
    <source>
        <strain evidence="11 12">NIT-T3</strain>
    </source>
</reference>
<feature type="region of interest" description="Disordered" evidence="5">
    <location>
        <begin position="1"/>
        <end position="27"/>
    </location>
</feature>
<dbReference type="InterPro" id="IPR050903">
    <property type="entry name" value="Bact_Chemotaxis_MeTrfase"/>
</dbReference>
<dbReference type="Gene3D" id="3.30.565.10">
    <property type="entry name" value="Histidine kinase-like ATPase, C-terminal domain"/>
    <property type="match status" value="1"/>
</dbReference>
<feature type="domain" description="CheR-type methyltransferase" evidence="10">
    <location>
        <begin position="231"/>
        <end position="497"/>
    </location>
</feature>
<dbReference type="RefSeq" id="WP_221249892.1">
    <property type="nucleotide sequence ID" value="NZ_AP024355.1"/>
</dbReference>
<evidence type="ECO:0000259" key="7">
    <source>
        <dbReference type="PROSITE" id="PS50112"/>
    </source>
</evidence>
<dbReference type="SUPFAM" id="SSF55785">
    <property type="entry name" value="PYP-like sensor domain (PAS domain)"/>
    <property type="match status" value="3"/>
</dbReference>
<evidence type="ECO:0000256" key="4">
    <source>
        <dbReference type="SAM" id="Coils"/>
    </source>
</evidence>
<dbReference type="PRINTS" id="PR00996">
    <property type="entry name" value="CHERMTFRASE"/>
</dbReference>
<comment type="caution">
    <text evidence="3">Lacks conserved residue(s) required for the propagation of feature annotation.</text>
</comment>
<feature type="domain" description="Histidine kinase" evidence="6">
    <location>
        <begin position="1143"/>
        <end position="1354"/>
    </location>
</feature>
<dbReference type="InterPro" id="IPR003594">
    <property type="entry name" value="HATPase_dom"/>
</dbReference>
<dbReference type="SUPFAM" id="SSF53335">
    <property type="entry name" value="S-adenosyl-L-methionine-dependent methyltransferases"/>
    <property type="match status" value="1"/>
</dbReference>
<evidence type="ECO:0000256" key="1">
    <source>
        <dbReference type="ARBA" id="ARBA00000085"/>
    </source>
</evidence>
<dbReference type="InterPro" id="IPR036097">
    <property type="entry name" value="HisK_dim/P_sf"/>
</dbReference>